<dbReference type="EMBL" id="FPBK01000023">
    <property type="protein sequence ID" value="SFU77278.1"/>
    <property type="molecule type" value="Genomic_DNA"/>
</dbReference>
<dbReference type="Proteomes" id="UP000199138">
    <property type="component" value="Unassembled WGS sequence"/>
</dbReference>
<name>A0A1I7IWI3_9FLAO</name>
<sequence>MAKVDTIELHIYGEDYRYNINVNKDGLFRIKVDRVVAEVLDLRSTQLGERTLKALKDLILIPYGKFLEANTREEMYIGIIYEVNGFFADVISDTISISNHYKSKFHKMGFSDSPDSLSFKITVLIKEIYSTGNDQWFYAKKTNNGFTKGRINMRLSNQTVIVPYSDEAYQTLCKAKDGLQKISKILFNFLDQEETEIVKQLNSGQLLLGNHASPTK</sequence>
<proteinExistence type="predicted"/>
<protein>
    <submittedName>
        <fullName evidence="1">Uncharacterized protein</fullName>
    </submittedName>
</protein>
<reference evidence="1 2" key="1">
    <citation type="submission" date="2016-10" db="EMBL/GenBank/DDBJ databases">
        <authorList>
            <person name="de Groot N.N."/>
        </authorList>
    </citation>
    <scope>NUCLEOTIDE SEQUENCE [LARGE SCALE GENOMIC DNA]</scope>
    <source>
        <strain evidence="1 2">CGMCC 1.12333</strain>
    </source>
</reference>
<keyword evidence="2" id="KW-1185">Reference proteome</keyword>
<dbReference type="RefSeq" id="WP_093026578.1">
    <property type="nucleotide sequence ID" value="NZ_FPBK01000023.1"/>
</dbReference>
<organism evidence="1 2">
    <name type="scientific">Pustulibacterium marinum</name>
    <dbReference type="NCBI Taxonomy" id="1224947"/>
    <lineage>
        <taxon>Bacteria</taxon>
        <taxon>Pseudomonadati</taxon>
        <taxon>Bacteroidota</taxon>
        <taxon>Flavobacteriia</taxon>
        <taxon>Flavobacteriales</taxon>
        <taxon>Flavobacteriaceae</taxon>
        <taxon>Pustulibacterium</taxon>
    </lineage>
</organism>
<accession>A0A1I7IWI3</accession>
<gene>
    <name evidence="1" type="ORF">SAMN05216480_12337</name>
</gene>
<dbReference type="AlphaFoldDB" id="A0A1I7IWI3"/>
<evidence type="ECO:0000313" key="1">
    <source>
        <dbReference type="EMBL" id="SFU77278.1"/>
    </source>
</evidence>
<dbReference type="STRING" id="1224947.SAMN05216480_12337"/>
<evidence type="ECO:0000313" key="2">
    <source>
        <dbReference type="Proteomes" id="UP000199138"/>
    </source>
</evidence>